<dbReference type="EMBL" id="NMUH01000062">
    <property type="protein sequence ID" value="MQL70309.1"/>
    <property type="molecule type" value="Genomic_DNA"/>
</dbReference>
<sequence>MAMKRLPLASMDRETAYEGPKRARATYEALMTLTDVPNHLSRCKEVRELFPGSRRYSKLTWITPMIKALPMFVIRFLREWGLGGVLIAAHNYHKISFDWHSILALIELWHPQTHTFIFPKFEATVLLEEVEAFLALPKTKPGDEQSISYTVEPINPKLILGEFMTDPGDVYTMISPQFIHLVPLSKWVISQCKNKNTDHREIAKAVAICLCGVVLFPSGDHLIDYVSLSAISGVWRGLSLSHAVLAYLYSGLTSASTGGFLYGTMILLECWLGVWIKFKPVDNPTTDSRIFGCHPLNFIGGVAKFPDKVLCRTADKKTRGAWRLYFSTLPVEHFALGVAALRGAEIRLPLGRGLDLQLIGNMATVLYNPQRCYLQIGKPRTRVLPPSHLPSVKKRRLGNLEDEQASELTSRLGWAVIRVIYDGLPDFQRRRLEGMGFPFLRLEELALDVALIQELKERWDPECHAFLFPWGHMIPTLEDVVRITGLGVDGQAVTGVTYTSYQEPLERLLGLKVRGERSSLVQRTALQASLGVANARHRTGESQAEYMARLTEDARAVLAEEEGEAADRDLRRFLTLVIGKLILGTRGDPVGYRCLPLLEDLPSVGSYAWGAALLAHLFDSLGSSSRKTGVAGFFPLLQVWAYYHLPSLGHGVARRRSAVPLLQRWRFCRDERSLRRQVTLIHDILDTVPFGHVRWTPYVGENDAAQPWLHCFNTVVPLHHRLVAHTLGLHQVVVEFLTRQRPWERPSRSFRGIQQVTDWTVRVREQLDNWEQRGKKVVSEATRDEDYFRAYAQRYGDQVYKGTRQPLDPEGRISSLEGILHSTIYQRDDLQGVVDQLRAELDRAQQMVGGASSSQEDPGRSVLEGHLESVAARAEDALAQLQKTALAWTTTLEAEMAELRLRPEATEASRWRQEAEAAARWQQKVEEAARLQTEAGDLRTQLGEERHHCDMLCSEMKGLERALALVGRSRSAASRSGILSGSAGHYLTGSSGRRRNEEEARRQERAPEGSETGPRAMAPPSPRPPEGTGESG</sequence>
<evidence type="ECO:0000259" key="2">
    <source>
        <dbReference type="Pfam" id="PF10536"/>
    </source>
</evidence>
<comment type="caution">
    <text evidence="3">The sequence shown here is derived from an EMBL/GenBank/DDBJ whole genome shotgun (WGS) entry which is preliminary data.</text>
</comment>
<dbReference type="AlphaFoldDB" id="A0A843TPA1"/>
<evidence type="ECO:0000313" key="4">
    <source>
        <dbReference type="Proteomes" id="UP000652761"/>
    </source>
</evidence>
<dbReference type="PANTHER" id="PTHR46033:SF8">
    <property type="entry name" value="PROTEIN MAINTENANCE OF MERISTEMS-LIKE"/>
    <property type="match status" value="1"/>
</dbReference>
<dbReference type="Proteomes" id="UP000652761">
    <property type="component" value="Unassembled WGS sequence"/>
</dbReference>
<feature type="compositionally biased region" description="Basic and acidic residues" evidence="1">
    <location>
        <begin position="994"/>
        <end position="1008"/>
    </location>
</feature>
<reference evidence="3" key="1">
    <citation type="submission" date="2017-07" db="EMBL/GenBank/DDBJ databases">
        <title>Taro Niue Genome Assembly and Annotation.</title>
        <authorList>
            <person name="Atibalentja N."/>
            <person name="Keating K."/>
            <person name="Fields C.J."/>
        </authorList>
    </citation>
    <scope>NUCLEOTIDE SEQUENCE</scope>
    <source>
        <strain evidence="3">Niue_2</strain>
        <tissue evidence="3">Leaf</tissue>
    </source>
</reference>
<organism evidence="3 4">
    <name type="scientific">Colocasia esculenta</name>
    <name type="common">Wild taro</name>
    <name type="synonym">Arum esculentum</name>
    <dbReference type="NCBI Taxonomy" id="4460"/>
    <lineage>
        <taxon>Eukaryota</taxon>
        <taxon>Viridiplantae</taxon>
        <taxon>Streptophyta</taxon>
        <taxon>Embryophyta</taxon>
        <taxon>Tracheophyta</taxon>
        <taxon>Spermatophyta</taxon>
        <taxon>Magnoliopsida</taxon>
        <taxon>Liliopsida</taxon>
        <taxon>Araceae</taxon>
        <taxon>Aroideae</taxon>
        <taxon>Colocasieae</taxon>
        <taxon>Colocasia</taxon>
    </lineage>
</organism>
<feature type="compositionally biased region" description="Low complexity" evidence="1">
    <location>
        <begin position="972"/>
        <end position="984"/>
    </location>
</feature>
<evidence type="ECO:0000256" key="1">
    <source>
        <dbReference type="SAM" id="MobiDB-lite"/>
    </source>
</evidence>
<feature type="domain" description="Aminotransferase-like plant mobile" evidence="2">
    <location>
        <begin position="93"/>
        <end position="377"/>
    </location>
</feature>
<feature type="domain" description="Aminotransferase-like plant mobile" evidence="2">
    <location>
        <begin position="445"/>
        <end position="791"/>
    </location>
</feature>
<evidence type="ECO:0000313" key="3">
    <source>
        <dbReference type="EMBL" id="MQL70309.1"/>
    </source>
</evidence>
<dbReference type="InterPro" id="IPR019557">
    <property type="entry name" value="AminoTfrase-like_pln_mobile"/>
</dbReference>
<keyword evidence="4" id="KW-1185">Reference proteome</keyword>
<protein>
    <recommendedName>
        <fullName evidence="2">Aminotransferase-like plant mobile domain-containing protein</fullName>
    </recommendedName>
</protein>
<dbReference type="PANTHER" id="PTHR46033">
    <property type="entry name" value="PROTEIN MAIN-LIKE 2"/>
    <property type="match status" value="1"/>
</dbReference>
<dbReference type="InterPro" id="IPR044824">
    <property type="entry name" value="MAIN-like"/>
</dbReference>
<dbReference type="Pfam" id="PF10536">
    <property type="entry name" value="PMD"/>
    <property type="match status" value="2"/>
</dbReference>
<proteinExistence type="predicted"/>
<feature type="region of interest" description="Disordered" evidence="1">
    <location>
        <begin position="972"/>
        <end position="1032"/>
    </location>
</feature>
<dbReference type="GO" id="GO:0010073">
    <property type="term" value="P:meristem maintenance"/>
    <property type="evidence" value="ECO:0007669"/>
    <property type="project" value="InterPro"/>
</dbReference>
<name>A0A843TPA1_COLES</name>
<accession>A0A843TPA1</accession>
<gene>
    <name evidence="3" type="ORF">Taro_002605</name>
</gene>